<dbReference type="Gene3D" id="3.10.110.10">
    <property type="entry name" value="Ubiquitin Conjugating Enzyme"/>
    <property type="match status" value="1"/>
</dbReference>
<dbReference type="Proteomes" id="UP000777482">
    <property type="component" value="Unassembled WGS sequence"/>
</dbReference>
<organism evidence="2 3">
    <name type="scientific">Rhodotorula mucilaginosa</name>
    <name type="common">Yeast</name>
    <name type="synonym">Rhodotorula rubra</name>
    <dbReference type="NCBI Taxonomy" id="5537"/>
    <lineage>
        <taxon>Eukaryota</taxon>
        <taxon>Fungi</taxon>
        <taxon>Dikarya</taxon>
        <taxon>Basidiomycota</taxon>
        <taxon>Pucciniomycotina</taxon>
        <taxon>Microbotryomycetes</taxon>
        <taxon>Sporidiobolales</taxon>
        <taxon>Sporidiobolaceae</taxon>
        <taxon>Rhodotorula</taxon>
    </lineage>
</organism>
<protein>
    <submittedName>
        <fullName evidence="2">Uncharacterized protein</fullName>
    </submittedName>
</protein>
<gene>
    <name evidence="2" type="ORF">C6P46_002243</name>
</gene>
<reference evidence="2 3" key="1">
    <citation type="submission" date="2020-11" db="EMBL/GenBank/DDBJ databases">
        <title>Kefir isolates.</title>
        <authorList>
            <person name="Marcisauskas S."/>
            <person name="Kim Y."/>
            <person name="Blasche S."/>
        </authorList>
    </citation>
    <scope>NUCLEOTIDE SEQUENCE [LARGE SCALE GENOMIC DNA]</scope>
    <source>
        <strain evidence="2 3">KR</strain>
    </source>
</reference>
<dbReference type="EMBL" id="PUHQ01000018">
    <property type="protein sequence ID" value="KAG0663674.1"/>
    <property type="molecule type" value="Genomic_DNA"/>
</dbReference>
<evidence type="ECO:0000256" key="1">
    <source>
        <dbReference type="SAM" id="MobiDB-lite"/>
    </source>
</evidence>
<accession>A0A9P6W623</accession>
<comment type="caution">
    <text evidence="2">The sequence shown here is derived from an EMBL/GenBank/DDBJ whole genome shotgun (WGS) entry which is preliminary data.</text>
</comment>
<evidence type="ECO:0000313" key="3">
    <source>
        <dbReference type="Proteomes" id="UP000777482"/>
    </source>
</evidence>
<dbReference type="AlphaFoldDB" id="A0A9P6W623"/>
<feature type="compositionally biased region" description="Polar residues" evidence="1">
    <location>
        <begin position="134"/>
        <end position="144"/>
    </location>
</feature>
<sequence>MSRIATKRLQKELSDLQTKGCPTGCRVVQAENLEEWIIAVRVLGETVYEGEEFALASPLARNVPVLLSGNRELTKCHCPVCGTTAVPVQLAVPDRYTSAQVSSDQDGREIDTSMSTLFLQDNAVDVGELQKGTCASISSSSPHTATDGPGLPSAEGAPAR</sequence>
<name>A0A9P6W623_RHOMI</name>
<keyword evidence="3" id="KW-1185">Reference proteome</keyword>
<feature type="region of interest" description="Disordered" evidence="1">
    <location>
        <begin position="134"/>
        <end position="160"/>
    </location>
</feature>
<dbReference type="OrthoDB" id="406833at2759"/>
<proteinExistence type="predicted"/>
<dbReference type="InterPro" id="IPR016135">
    <property type="entry name" value="UBQ-conjugating_enzyme/RWD"/>
</dbReference>
<dbReference type="SUPFAM" id="SSF54495">
    <property type="entry name" value="UBC-like"/>
    <property type="match status" value="1"/>
</dbReference>
<evidence type="ECO:0000313" key="2">
    <source>
        <dbReference type="EMBL" id="KAG0663674.1"/>
    </source>
</evidence>